<protein>
    <submittedName>
        <fullName evidence="7">Putative=23S rRNA (Uracil-5-)-methyltransferase RumA</fullName>
    </submittedName>
</protein>
<dbReference type="Proteomes" id="UP000190476">
    <property type="component" value="Chromosome I"/>
</dbReference>
<dbReference type="InterPro" id="IPR012340">
    <property type="entry name" value="NA-bd_OB-fold"/>
</dbReference>
<feature type="binding site" evidence="4">
    <location>
        <position position="289"/>
    </location>
    <ligand>
        <name>S-adenosyl-L-methionine</name>
        <dbReference type="ChEBI" id="CHEBI:59789"/>
    </ligand>
</feature>
<accession>A0A1U6JQU7</accession>
<dbReference type="EMBL" id="LT799839">
    <property type="protein sequence ID" value="SLK22655.1"/>
    <property type="molecule type" value="Genomic_DNA"/>
</dbReference>
<dbReference type="Gene3D" id="2.40.50.1070">
    <property type="match status" value="1"/>
</dbReference>
<proteinExistence type="inferred from homology"/>
<dbReference type="GO" id="GO:0070041">
    <property type="term" value="F:rRNA (uridine-C5-)-methyltransferase activity"/>
    <property type="evidence" value="ECO:0007669"/>
    <property type="project" value="TreeGrafter"/>
</dbReference>
<dbReference type="PROSITE" id="PS01230">
    <property type="entry name" value="TRMA_1"/>
    <property type="match status" value="1"/>
</dbReference>
<dbReference type="PANTHER" id="PTHR11061">
    <property type="entry name" value="RNA M5U METHYLTRANSFERASE"/>
    <property type="match status" value="1"/>
</dbReference>
<feature type="active site" evidence="5">
    <location>
        <position position="414"/>
    </location>
</feature>
<organism evidence="7 8">
    <name type="scientific">Clostridium chauvoei JF4335</name>
    <dbReference type="NCBI Taxonomy" id="1351755"/>
    <lineage>
        <taxon>Bacteria</taxon>
        <taxon>Bacillati</taxon>
        <taxon>Bacillota</taxon>
        <taxon>Clostridia</taxon>
        <taxon>Eubacteriales</taxon>
        <taxon>Clostridiaceae</taxon>
        <taxon>Clostridium</taxon>
    </lineage>
</organism>
<reference evidence="8" key="1">
    <citation type="submission" date="2017-03" db="EMBL/GenBank/DDBJ databases">
        <authorList>
            <person name="Falquet L."/>
            <person name="Falquet L."/>
        </authorList>
    </citation>
    <scope>NUCLEOTIDE SEQUENCE [LARGE SCALE GENOMIC DNA]</scope>
</reference>
<dbReference type="SUPFAM" id="SSF53335">
    <property type="entry name" value="S-adenosyl-L-methionine-dependent methyltransferases"/>
    <property type="match status" value="1"/>
</dbReference>
<dbReference type="InterPro" id="IPR030391">
    <property type="entry name" value="MeTrfase_TrmA_CS"/>
</dbReference>
<keyword evidence="3 4" id="KW-0949">S-adenosyl-L-methionine</keyword>
<name>A0A1U6JQU7_9CLOT</name>
<dbReference type="AlphaFoldDB" id="A0A1U6JQU7"/>
<dbReference type="InterPro" id="IPR030390">
    <property type="entry name" value="MeTrfase_TrmA_AS"/>
</dbReference>
<dbReference type="STRING" id="1351755.CCH01_25000"/>
<dbReference type="PROSITE" id="PS51687">
    <property type="entry name" value="SAM_MT_RNA_M5U"/>
    <property type="match status" value="1"/>
</dbReference>
<sequence>MIILLEKNKEYTLDIISQGYEGEGIAKVDGYPVFIEGAIAGEKVRALIVKAKKNFAYGKLLEILETSDGRLEPKCEYYKKCGGCSVQHMNYEKQLDFKWDRVKDCVYKIGGLSKDLVKYPLGMENPIRYRNKVQLPIGLVNGKLSIGFYAPRSHNIIDLETCLIQDEIADKVVELTRKWIEEYNIAPATIDGKFNPKGLLRHIMIRRGFKTNEVMVVLVTLKDKIPHINEFVKAISENINGIKSIVQNVNLKETNVILGEKCITLWGEDVITDYIGDFKFNISPLSFFQVNPIQTEVLYGKALEYAGLTGDETVFDAYCGTGTITLFLSQKAKKVYGVEIIEPAIVNAKENAKVNLVENAEFFVGKSEEVIPELIEKGIKPEVIVVDPPRKGCDVKLLEAIGKAKPQRVVYVSCDPSTLARDLKILEEQGFKTEVVQPVDMFPHTSHVENVVLLNKKL</sequence>
<dbReference type="Gene3D" id="3.40.50.150">
    <property type="entry name" value="Vaccinia Virus protein VP39"/>
    <property type="match status" value="1"/>
</dbReference>
<dbReference type="FunFam" id="3.40.50.150:FF:000009">
    <property type="entry name" value="23S rRNA (Uracil(1939)-C(5))-methyltransferase RlmD"/>
    <property type="match status" value="1"/>
</dbReference>
<feature type="domain" description="TRAM" evidence="6">
    <location>
        <begin position="4"/>
        <end position="62"/>
    </location>
</feature>
<comment type="similarity">
    <text evidence="4">Belongs to the class I-like SAM-binding methyltransferase superfamily. RNA M5U methyltransferase family.</text>
</comment>
<evidence type="ECO:0000259" key="6">
    <source>
        <dbReference type="PROSITE" id="PS50926"/>
    </source>
</evidence>
<evidence type="ECO:0000256" key="5">
    <source>
        <dbReference type="PROSITE-ProRule" id="PRU10015"/>
    </source>
</evidence>
<dbReference type="FunFam" id="2.40.50.140:FF:000097">
    <property type="entry name" value="23S rRNA (uracil(1939)-C(5))-methyltransferase RlmD"/>
    <property type="match status" value="1"/>
</dbReference>
<feature type="active site" description="Nucleophile" evidence="4">
    <location>
        <position position="414"/>
    </location>
</feature>
<evidence type="ECO:0000256" key="4">
    <source>
        <dbReference type="PROSITE-ProRule" id="PRU01024"/>
    </source>
</evidence>
<dbReference type="InterPro" id="IPR029063">
    <property type="entry name" value="SAM-dependent_MTases_sf"/>
</dbReference>
<dbReference type="GO" id="GO:0070475">
    <property type="term" value="P:rRNA base methylation"/>
    <property type="evidence" value="ECO:0007669"/>
    <property type="project" value="TreeGrafter"/>
</dbReference>
<keyword evidence="1 4" id="KW-0489">Methyltransferase</keyword>
<dbReference type="CDD" id="cd02440">
    <property type="entry name" value="AdoMet_MTases"/>
    <property type="match status" value="1"/>
</dbReference>
<evidence type="ECO:0000313" key="7">
    <source>
        <dbReference type="EMBL" id="SLK22655.1"/>
    </source>
</evidence>
<dbReference type="NCBIfam" id="TIGR00479">
    <property type="entry name" value="rumA"/>
    <property type="match status" value="1"/>
</dbReference>
<dbReference type="PROSITE" id="PS01231">
    <property type="entry name" value="TRMA_2"/>
    <property type="match status" value="1"/>
</dbReference>
<keyword evidence="8" id="KW-1185">Reference proteome</keyword>
<evidence type="ECO:0000313" key="8">
    <source>
        <dbReference type="Proteomes" id="UP000190476"/>
    </source>
</evidence>
<dbReference type="InterPro" id="IPR002792">
    <property type="entry name" value="TRAM_dom"/>
</dbReference>
<keyword evidence="2 4" id="KW-0808">Transferase</keyword>
<dbReference type="InterPro" id="IPR010280">
    <property type="entry name" value="U5_MeTrfase_fam"/>
</dbReference>
<dbReference type="Pfam" id="PF01938">
    <property type="entry name" value="TRAM"/>
    <property type="match status" value="1"/>
</dbReference>
<dbReference type="PANTHER" id="PTHR11061:SF30">
    <property type="entry name" value="TRNA (URACIL(54)-C(5))-METHYLTRANSFERASE"/>
    <property type="match status" value="1"/>
</dbReference>
<feature type="binding site" evidence="4">
    <location>
        <position position="318"/>
    </location>
    <ligand>
        <name>S-adenosyl-L-methionine</name>
        <dbReference type="ChEBI" id="CHEBI:59789"/>
    </ligand>
</feature>
<feature type="binding site" evidence="4">
    <location>
        <position position="387"/>
    </location>
    <ligand>
        <name>S-adenosyl-L-methionine</name>
        <dbReference type="ChEBI" id="CHEBI:59789"/>
    </ligand>
</feature>
<gene>
    <name evidence="7" type="ORF">CCH01_25000</name>
</gene>
<feature type="binding site" evidence="4">
    <location>
        <position position="339"/>
    </location>
    <ligand>
        <name>S-adenosyl-L-methionine</name>
        <dbReference type="ChEBI" id="CHEBI:59789"/>
    </ligand>
</feature>
<evidence type="ECO:0000256" key="1">
    <source>
        <dbReference type="ARBA" id="ARBA00022603"/>
    </source>
</evidence>
<dbReference type="Gene3D" id="2.40.50.140">
    <property type="entry name" value="Nucleic acid-binding proteins"/>
    <property type="match status" value="1"/>
</dbReference>
<dbReference type="SUPFAM" id="SSF50249">
    <property type="entry name" value="Nucleic acid-binding proteins"/>
    <property type="match status" value="1"/>
</dbReference>
<dbReference type="PROSITE" id="PS50926">
    <property type="entry name" value="TRAM"/>
    <property type="match status" value="1"/>
</dbReference>
<evidence type="ECO:0000256" key="3">
    <source>
        <dbReference type="ARBA" id="ARBA00022691"/>
    </source>
</evidence>
<dbReference type="Pfam" id="PF05958">
    <property type="entry name" value="tRNA_U5-meth_tr"/>
    <property type="match status" value="1"/>
</dbReference>
<evidence type="ECO:0000256" key="2">
    <source>
        <dbReference type="ARBA" id="ARBA00022679"/>
    </source>
</evidence>
<dbReference type="FunFam" id="2.40.50.1070:FF:000003">
    <property type="entry name" value="23S rRNA (Uracil-5-)-methyltransferase RumA"/>
    <property type="match status" value="1"/>
</dbReference>